<evidence type="ECO:0000313" key="4">
    <source>
        <dbReference type="Proteomes" id="UP001295740"/>
    </source>
</evidence>
<feature type="transmembrane region" description="Helical" evidence="1">
    <location>
        <begin position="163"/>
        <end position="182"/>
    </location>
</feature>
<organism evidence="3 4">
    <name type="scientific">Anthostomella pinea</name>
    <dbReference type="NCBI Taxonomy" id="933095"/>
    <lineage>
        <taxon>Eukaryota</taxon>
        <taxon>Fungi</taxon>
        <taxon>Dikarya</taxon>
        <taxon>Ascomycota</taxon>
        <taxon>Pezizomycotina</taxon>
        <taxon>Sordariomycetes</taxon>
        <taxon>Xylariomycetidae</taxon>
        <taxon>Xylariales</taxon>
        <taxon>Xylariaceae</taxon>
        <taxon>Anthostomella</taxon>
    </lineage>
</organism>
<feature type="signal peptide" evidence="2">
    <location>
        <begin position="1"/>
        <end position="18"/>
    </location>
</feature>
<evidence type="ECO:0000313" key="3">
    <source>
        <dbReference type="EMBL" id="CAJ2503859.1"/>
    </source>
</evidence>
<gene>
    <name evidence="3" type="ORF">KHLLAP_LOCUS4327</name>
</gene>
<name>A0AAI8VF90_9PEZI</name>
<dbReference type="AlphaFoldDB" id="A0AAI8VF90"/>
<accession>A0AAI8VF90</accession>
<dbReference type="Proteomes" id="UP001295740">
    <property type="component" value="Unassembled WGS sequence"/>
</dbReference>
<keyword evidence="4" id="KW-1185">Reference proteome</keyword>
<sequence length="243" mass="26639">MKLSAALSAVAFSSWALAAPMLMAGERSPSRLQSAPRITFPSKPAHQVSLGEPTEHHSILQDVEDSTSLHSLGEVPIPKTLGAYRRLGLFNLLSLSHRRSTNSPLSDSTIMREETRANTIESESAATIVELETKAASDSYAWVPCRSQTGALHYHLVRRYADALVVSLVLGFIAVVLVIELWSPASQKIRQYWTGHGAIYLEGEGRKTNQSRQVCVGHVFSALEIACEEKPKTEDIEDEKGES</sequence>
<proteinExistence type="predicted"/>
<keyword evidence="1" id="KW-0812">Transmembrane</keyword>
<protein>
    <submittedName>
        <fullName evidence="3">Uu.00g112530.m01.CDS01</fullName>
    </submittedName>
</protein>
<keyword evidence="2" id="KW-0732">Signal</keyword>
<evidence type="ECO:0000256" key="2">
    <source>
        <dbReference type="SAM" id="SignalP"/>
    </source>
</evidence>
<evidence type="ECO:0000256" key="1">
    <source>
        <dbReference type="SAM" id="Phobius"/>
    </source>
</evidence>
<feature type="chain" id="PRO_5042551702" evidence="2">
    <location>
        <begin position="19"/>
        <end position="243"/>
    </location>
</feature>
<dbReference type="EMBL" id="CAUWAG010000006">
    <property type="protein sequence ID" value="CAJ2503859.1"/>
    <property type="molecule type" value="Genomic_DNA"/>
</dbReference>
<keyword evidence="1" id="KW-0472">Membrane</keyword>
<comment type="caution">
    <text evidence="3">The sequence shown here is derived from an EMBL/GenBank/DDBJ whole genome shotgun (WGS) entry which is preliminary data.</text>
</comment>
<keyword evidence="1" id="KW-1133">Transmembrane helix</keyword>
<reference evidence="3" key="1">
    <citation type="submission" date="2023-10" db="EMBL/GenBank/DDBJ databases">
        <authorList>
            <person name="Hackl T."/>
        </authorList>
    </citation>
    <scope>NUCLEOTIDE SEQUENCE</scope>
</reference>